<evidence type="ECO:0000313" key="3">
    <source>
        <dbReference type="Proteomes" id="UP000275078"/>
    </source>
</evidence>
<accession>A0A3N4IN00</accession>
<feature type="region of interest" description="Disordered" evidence="1">
    <location>
        <begin position="1"/>
        <end position="39"/>
    </location>
</feature>
<dbReference type="Proteomes" id="UP000275078">
    <property type="component" value="Unassembled WGS sequence"/>
</dbReference>
<keyword evidence="3" id="KW-1185">Reference proteome</keyword>
<evidence type="ECO:0000313" key="2">
    <source>
        <dbReference type="EMBL" id="RPA87269.1"/>
    </source>
</evidence>
<gene>
    <name evidence="2" type="ORF">BJ508DRAFT_357692</name>
</gene>
<reference evidence="2 3" key="1">
    <citation type="journal article" date="2018" name="Nat. Ecol. Evol.">
        <title>Pezizomycetes genomes reveal the molecular basis of ectomycorrhizal truffle lifestyle.</title>
        <authorList>
            <person name="Murat C."/>
            <person name="Payen T."/>
            <person name="Noel B."/>
            <person name="Kuo A."/>
            <person name="Morin E."/>
            <person name="Chen J."/>
            <person name="Kohler A."/>
            <person name="Krizsan K."/>
            <person name="Balestrini R."/>
            <person name="Da Silva C."/>
            <person name="Montanini B."/>
            <person name="Hainaut M."/>
            <person name="Levati E."/>
            <person name="Barry K.W."/>
            <person name="Belfiori B."/>
            <person name="Cichocki N."/>
            <person name="Clum A."/>
            <person name="Dockter R.B."/>
            <person name="Fauchery L."/>
            <person name="Guy J."/>
            <person name="Iotti M."/>
            <person name="Le Tacon F."/>
            <person name="Lindquist E.A."/>
            <person name="Lipzen A."/>
            <person name="Malagnac F."/>
            <person name="Mello A."/>
            <person name="Molinier V."/>
            <person name="Miyauchi S."/>
            <person name="Poulain J."/>
            <person name="Riccioni C."/>
            <person name="Rubini A."/>
            <person name="Sitrit Y."/>
            <person name="Splivallo R."/>
            <person name="Traeger S."/>
            <person name="Wang M."/>
            <person name="Zifcakova L."/>
            <person name="Wipf D."/>
            <person name="Zambonelli A."/>
            <person name="Paolocci F."/>
            <person name="Nowrousian M."/>
            <person name="Ottonello S."/>
            <person name="Baldrian P."/>
            <person name="Spatafora J.W."/>
            <person name="Henrissat B."/>
            <person name="Nagy L.G."/>
            <person name="Aury J.M."/>
            <person name="Wincker P."/>
            <person name="Grigoriev I.V."/>
            <person name="Bonfante P."/>
            <person name="Martin F.M."/>
        </authorList>
    </citation>
    <scope>NUCLEOTIDE SEQUENCE [LARGE SCALE GENOMIC DNA]</scope>
    <source>
        <strain evidence="2 3">RN42</strain>
    </source>
</reference>
<organism evidence="2 3">
    <name type="scientific">Ascobolus immersus RN42</name>
    <dbReference type="NCBI Taxonomy" id="1160509"/>
    <lineage>
        <taxon>Eukaryota</taxon>
        <taxon>Fungi</taxon>
        <taxon>Dikarya</taxon>
        <taxon>Ascomycota</taxon>
        <taxon>Pezizomycotina</taxon>
        <taxon>Pezizomycetes</taxon>
        <taxon>Pezizales</taxon>
        <taxon>Ascobolaceae</taxon>
        <taxon>Ascobolus</taxon>
    </lineage>
</organism>
<name>A0A3N4IN00_ASCIM</name>
<protein>
    <submittedName>
        <fullName evidence="2">Uncharacterized protein</fullName>
    </submittedName>
</protein>
<dbReference type="EMBL" id="ML119647">
    <property type="protein sequence ID" value="RPA87269.1"/>
    <property type="molecule type" value="Genomic_DNA"/>
</dbReference>
<evidence type="ECO:0000256" key="1">
    <source>
        <dbReference type="SAM" id="MobiDB-lite"/>
    </source>
</evidence>
<feature type="compositionally biased region" description="Pro residues" evidence="1">
    <location>
        <begin position="62"/>
        <end position="72"/>
    </location>
</feature>
<sequence>MASAPPPLRGPVRPAVEPTANFESARPDAAPMPWGGSDPAFNTSTNYYVPVVRTSGNSAPAQVPPPPPPPAPTTTTTTSVQYVIQQPQPTYTFASMPAYHQVVYLSRPAAAPAPPPPPPSPKEIVKSVGIGTPYSQSVEVIQLNNSSREIIEKFYMYAPSPSHGAKMVAKFINDGYSAQEWVKSDNADPNFGYYIIVTKSFKGVPGCSPDAEPTSVYVTEIWS</sequence>
<proteinExistence type="predicted"/>
<feature type="region of interest" description="Disordered" evidence="1">
    <location>
        <begin position="57"/>
        <end position="76"/>
    </location>
</feature>
<dbReference type="AlphaFoldDB" id="A0A3N4IN00"/>